<dbReference type="GO" id="GO:0003700">
    <property type="term" value="F:DNA-binding transcription factor activity"/>
    <property type="evidence" value="ECO:0007669"/>
    <property type="project" value="TreeGrafter"/>
</dbReference>
<name>A0A9W9KKM5_9EURO</name>
<dbReference type="GO" id="GO:0005634">
    <property type="term" value="C:nucleus"/>
    <property type="evidence" value="ECO:0007669"/>
    <property type="project" value="UniProtKB-SubCell"/>
</dbReference>
<dbReference type="PANTHER" id="PTHR37534">
    <property type="entry name" value="TRANSCRIPTIONAL ACTIVATOR PROTEIN UGA3"/>
    <property type="match status" value="1"/>
</dbReference>
<keyword evidence="2" id="KW-0539">Nucleus</keyword>
<dbReference type="InterPro" id="IPR021858">
    <property type="entry name" value="Fun_TF"/>
</dbReference>
<dbReference type="EMBL" id="JAPQKH010000003">
    <property type="protein sequence ID" value="KAJ5109186.1"/>
    <property type="molecule type" value="Genomic_DNA"/>
</dbReference>
<organism evidence="3 4">
    <name type="scientific">Penicillium angulare</name>
    <dbReference type="NCBI Taxonomy" id="116970"/>
    <lineage>
        <taxon>Eukaryota</taxon>
        <taxon>Fungi</taxon>
        <taxon>Dikarya</taxon>
        <taxon>Ascomycota</taxon>
        <taxon>Pezizomycotina</taxon>
        <taxon>Eurotiomycetes</taxon>
        <taxon>Eurotiomycetidae</taxon>
        <taxon>Eurotiales</taxon>
        <taxon>Aspergillaceae</taxon>
        <taxon>Penicillium</taxon>
    </lineage>
</organism>
<dbReference type="Pfam" id="PF11951">
    <property type="entry name" value="Fungal_trans_2"/>
    <property type="match status" value="1"/>
</dbReference>
<evidence type="ECO:0000256" key="1">
    <source>
        <dbReference type="ARBA" id="ARBA00004123"/>
    </source>
</evidence>
<protein>
    <submittedName>
        <fullName evidence="3">Uncharacterized protein</fullName>
    </submittedName>
</protein>
<sequence>MAPLKYLHVKEYTHHVSPETFQTLSSTPYYIHGAMVCMAIFQQRAKCKEGDSQSKALLTRSLDARGRMLRSLSADLSDPEKRTGNLVFAGIFQLLYNDLARGISDGWRYHFAAAYKMMQLRGGLRVLAERPERHLLVRGFLYAGVVGDTTSPPTDQALAPQEINHLETFIESVESVGYVLTTYPAFFFVQTIRINQLRAIAANRDMWGLPPDPNAQSQAFFILNDIMSFKLSVNTWAGASQGTLTADNMLLGQALKSALYIFCILSLQSVSVLPSSNDKSDPLTQTAFHEAETLAKIMEKGLPNPKFKLLMLWPLMVLGIDAVNKGKTRRDLVRSWADEMYSYTGSYSIWHLKEVLERFWASGRTRWDDCWDKPYLFSPATNMDSSSLLNVIIEKIA</sequence>
<dbReference type="AlphaFoldDB" id="A0A9W9KKM5"/>
<reference evidence="3" key="1">
    <citation type="submission" date="2022-11" db="EMBL/GenBank/DDBJ databases">
        <authorList>
            <person name="Petersen C."/>
        </authorList>
    </citation>
    <scope>NUCLEOTIDE SEQUENCE</scope>
    <source>
        <strain evidence="3">IBT 30069</strain>
    </source>
</reference>
<dbReference type="Proteomes" id="UP001149165">
    <property type="component" value="Unassembled WGS sequence"/>
</dbReference>
<evidence type="ECO:0000313" key="4">
    <source>
        <dbReference type="Proteomes" id="UP001149165"/>
    </source>
</evidence>
<evidence type="ECO:0000256" key="2">
    <source>
        <dbReference type="ARBA" id="ARBA00023242"/>
    </source>
</evidence>
<comment type="caution">
    <text evidence="3">The sequence shown here is derived from an EMBL/GenBank/DDBJ whole genome shotgun (WGS) entry which is preliminary data.</text>
</comment>
<dbReference type="GO" id="GO:0045944">
    <property type="term" value="P:positive regulation of transcription by RNA polymerase II"/>
    <property type="evidence" value="ECO:0007669"/>
    <property type="project" value="TreeGrafter"/>
</dbReference>
<dbReference type="OrthoDB" id="5386330at2759"/>
<dbReference type="GO" id="GO:0000976">
    <property type="term" value="F:transcription cis-regulatory region binding"/>
    <property type="evidence" value="ECO:0007669"/>
    <property type="project" value="TreeGrafter"/>
</dbReference>
<comment type="subcellular location">
    <subcellularLocation>
        <location evidence="1">Nucleus</location>
    </subcellularLocation>
</comment>
<dbReference type="PANTHER" id="PTHR37534:SF48">
    <property type="entry name" value="FINGER DOMAIN PROTEIN, PUTATIVE-RELATED"/>
    <property type="match status" value="1"/>
</dbReference>
<reference evidence="3" key="2">
    <citation type="journal article" date="2023" name="IMA Fungus">
        <title>Comparative genomic study of the Penicillium genus elucidates a diverse pangenome and 15 lateral gene transfer events.</title>
        <authorList>
            <person name="Petersen C."/>
            <person name="Sorensen T."/>
            <person name="Nielsen M.R."/>
            <person name="Sondergaard T.E."/>
            <person name="Sorensen J.L."/>
            <person name="Fitzpatrick D.A."/>
            <person name="Frisvad J.C."/>
            <person name="Nielsen K.L."/>
        </authorList>
    </citation>
    <scope>NUCLEOTIDE SEQUENCE</scope>
    <source>
        <strain evidence="3">IBT 30069</strain>
    </source>
</reference>
<gene>
    <name evidence="3" type="ORF">N7456_005861</name>
</gene>
<accession>A0A9W9KKM5</accession>
<evidence type="ECO:0000313" key="3">
    <source>
        <dbReference type="EMBL" id="KAJ5109186.1"/>
    </source>
</evidence>
<proteinExistence type="predicted"/>
<keyword evidence="4" id="KW-1185">Reference proteome</keyword>